<sequence length="78" mass="8821">MTLIICRGDEPAVTRSLVNGKKGITIFVDENGSIDDHISFSSPDDAMKWLKSAVHQLESGNLPRQEDWEEEVFDRSEE</sequence>
<proteinExistence type="predicted"/>
<organism evidence="1 2">
    <name type="scientific">Actinomadura rubrisoli</name>
    <dbReference type="NCBI Taxonomy" id="2530368"/>
    <lineage>
        <taxon>Bacteria</taxon>
        <taxon>Bacillati</taxon>
        <taxon>Actinomycetota</taxon>
        <taxon>Actinomycetes</taxon>
        <taxon>Streptosporangiales</taxon>
        <taxon>Thermomonosporaceae</taxon>
        <taxon>Actinomadura</taxon>
    </lineage>
</organism>
<protein>
    <submittedName>
        <fullName evidence="1">Uncharacterized protein</fullName>
    </submittedName>
</protein>
<dbReference type="Proteomes" id="UP000294513">
    <property type="component" value="Unassembled WGS sequence"/>
</dbReference>
<dbReference type="EMBL" id="SMKU01000003">
    <property type="protein sequence ID" value="TDD97184.1"/>
    <property type="molecule type" value="Genomic_DNA"/>
</dbReference>
<dbReference type="RefSeq" id="WP_131888944.1">
    <property type="nucleotide sequence ID" value="NZ_SMKU01000003.1"/>
</dbReference>
<dbReference type="AlphaFoldDB" id="A0A4R5CIM1"/>
<evidence type="ECO:0000313" key="2">
    <source>
        <dbReference type="Proteomes" id="UP000294513"/>
    </source>
</evidence>
<accession>A0A4R5CIM1</accession>
<keyword evidence="2" id="KW-1185">Reference proteome</keyword>
<evidence type="ECO:0000313" key="1">
    <source>
        <dbReference type="EMBL" id="TDD97184.1"/>
    </source>
</evidence>
<name>A0A4R5CIM1_9ACTN</name>
<reference evidence="1 2" key="1">
    <citation type="submission" date="2019-03" db="EMBL/GenBank/DDBJ databases">
        <title>Draft genome sequences of novel Actinobacteria.</title>
        <authorList>
            <person name="Sahin N."/>
            <person name="Ay H."/>
            <person name="Saygin H."/>
        </authorList>
    </citation>
    <scope>NUCLEOTIDE SEQUENCE [LARGE SCALE GENOMIC DNA]</scope>
    <source>
        <strain evidence="1 2">H3C3</strain>
    </source>
</reference>
<comment type="caution">
    <text evidence="1">The sequence shown here is derived from an EMBL/GenBank/DDBJ whole genome shotgun (WGS) entry which is preliminary data.</text>
</comment>
<gene>
    <name evidence="1" type="ORF">E1298_01745</name>
</gene>